<dbReference type="EMBL" id="JAWWNJ010000032">
    <property type="protein sequence ID" value="KAK7026275.1"/>
    <property type="molecule type" value="Genomic_DNA"/>
</dbReference>
<protein>
    <submittedName>
        <fullName evidence="2">Uncharacterized protein</fullName>
    </submittedName>
</protein>
<gene>
    <name evidence="2" type="ORF">R3P38DRAFT_3355818</name>
</gene>
<dbReference type="AlphaFoldDB" id="A0AAW0BJ35"/>
<evidence type="ECO:0000256" key="1">
    <source>
        <dbReference type="SAM" id="MobiDB-lite"/>
    </source>
</evidence>
<sequence length="416" mass="46365">MSCRLLGLGLRRLEALTAFAMRMGFGGFKPNQAAVDLDYSRPRGPRPMETFFHCVRVMGTPRQSIAPAPVGHRLLTTNCLYPRRWTLAHVSADAAATISMVISVTERRSRPPPTHSNLAPYMLESSSCTGILAAAARVPADPMLSFVPDLLRRRRWPALLNHVYLRRSSPFRAPPQLSNRRSPPSHHQLPLPAALDTRIRRRRCDETRRYTVISVRSSHRALVPLAAAARVPSDPRLSFVPDLLRRRRWPAVSSLLNHVYIDISISKTSSSTLDLLKAPSFKPVQSPASYHSVKIFAFAVASVAGCWLQSIILVSKASLSPLRTHTTTTLSTIAPCNLTGADFIAGWHLSRRLLHSIPQDLHRRIRRTCHVCRQDLTPGAKSEGFEKAKALKTFAQPLPRLCQTFVVRTASMPVDR</sequence>
<reference evidence="2 3" key="1">
    <citation type="journal article" date="2024" name="J Genomics">
        <title>Draft genome sequencing and assembly of Favolaschia claudopus CIRM-BRFM 2984 isolated from oak limbs.</title>
        <authorList>
            <person name="Navarro D."/>
            <person name="Drula E."/>
            <person name="Chaduli D."/>
            <person name="Cazenave R."/>
            <person name="Ahrendt S."/>
            <person name="Wang J."/>
            <person name="Lipzen A."/>
            <person name="Daum C."/>
            <person name="Barry K."/>
            <person name="Grigoriev I.V."/>
            <person name="Favel A."/>
            <person name="Rosso M.N."/>
            <person name="Martin F."/>
        </authorList>
    </citation>
    <scope>NUCLEOTIDE SEQUENCE [LARGE SCALE GENOMIC DNA]</scope>
    <source>
        <strain evidence="2 3">CIRM-BRFM 2984</strain>
    </source>
</reference>
<name>A0AAW0BJ35_9AGAR</name>
<evidence type="ECO:0000313" key="3">
    <source>
        <dbReference type="Proteomes" id="UP001362999"/>
    </source>
</evidence>
<feature type="region of interest" description="Disordered" evidence="1">
    <location>
        <begin position="173"/>
        <end position="192"/>
    </location>
</feature>
<organism evidence="2 3">
    <name type="scientific">Favolaschia claudopus</name>
    <dbReference type="NCBI Taxonomy" id="2862362"/>
    <lineage>
        <taxon>Eukaryota</taxon>
        <taxon>Fungi</taxon>
        <taxon>Dikarya</taxon>
        <taxon>Basidiomycota</taxon>
        <taxon>Agaricomycotina</taxon>
        <taxon>Agaricomycetes</taxon>
        <taxon>Agaricomycetidae</taxon>
        <taxon>Agaricales</taxon>
        <taxon>Marasmiineae</taxon>
        <taxon>Mycenaceae</taxon>
        <taxon>Favolaschia</taxon>
    </lineage>
</organism>
<keyword evidence="3" id="KW-1185">Reference proteome</keyword>
<accession>A0AAW0BJ35</accession>
<comment type="caution">
    <text evidence="2">The sequence shown here is derived from an EMBL/GenBank/DDBJ whole genome shotgun (WGS) entry which is preliminary data.</text>
</comment>
<evidence type="ECO:0000313" key="2">
    <source>
        <dbReference type="EMBL" id="KAK7026275.1"/>
    </source>
</evidence>
<feature type="non-terminal residue" evidence="2">
    <location>
        <position position="416"/>
    </location>
</feature>
<proteinExistence type="predicted"/>
<dbReference type="Proteomes" id="UP001362999">
    <property type="component" value="Unassembled WGS sequence"/>
</dbReference>